<reference evidence="1 2" key="1">
    <citation type="journal article" date="2014" name="Mol. Biol. Evol.">
        <title>Massive expansion of Ubiquitination-related gene families within the Chlamydiae.</title>
        <authorList>
            <person name="Domman D."/>
            <person name="Collingro A."/>
            <person name="Lagkouvardos I."/>
            <person name="Gehre L."/>
            <person name="Weinmaier T."/>
            <person name="Rattei T."/>
            <person name="Subtil A."/>
            <person name="Horn M."/>
        </authorList>
    </citation>
    <scope>NUCLEOTIDE SEQUENCE [LARGE SCALE GENOMIC DNA]</scope>
    <source>
        <strain evidence="1 2">EI2</strain>
    </source>
</reference>
<accession>A0A0C1H263</accession>
<name>A0A0C1H263_9BACT</name>
<evidence type="ECO:0000313" key="2">
    <source>
        <dbReference type="Proteomes" id="UP000031465"/>
    </source>
</evidence>
<dbReference type="AlphaFoldDB" id="A0A0C1H263"/>
<dbReference type="PATRIC" id="fig|362787.3.peg.1226"/>
<evidence type="ECO:0000313" key="1">
    <source>
        <dbReference type="EMBL" id="KIC71774.1"/>
    </source>
</evidence>
<sequence>MKISKVLIFMQKGHLLQFCCQTCQHLIQFSVFELEKAEQGRIPCHECGIIYDFSDESLLRQLRKFEKLCRQIHLSEEILSNTSVGIYLNDREIKIPYKLLLTRLNSTLDLTVGDRPLTITFRIEPTLEMPSLDTFSKTH</sequence>
<comment type="caution">
    <text evidence="1">The sequence shown here is derived from an EMBL/GenBank/DDBJ whole genome shotgun (WGS) entry which is preliminary data.</text>
</comment>
<dbReference type="Proteomes" id="UP000031465">
    <property type="component" value="Unassembled WGS sequence"/>
</dbReference>
<proteinExistence type="predicted"/>
<organism evidence="1 2">
    <name type="scientific">Candidatus Protochlamydia amoebophila</name>
    <dbReference type="NCBI Taxonomy" id="362787"/>
    <lineage>
        <taxon>Bacteria</taxon>
        <taxon>Pseudomonadati</taxon>
        <taxon>Chlamydiota</taxon>
        <taxon>Chlamydiia</taxon>
        <taxon>Parachlamydiales</taxon>
        <taxon>Parachlamydiaceae</taxon>
        <taxon>Candidatus Protochlamydia</taxon>
    </lineage>
</organism>
<protein>
    <submittedName>
        <fullName evidence="1">Uncharacterized protein</fullName>
    </submittedName>
</protein>
<dbReference type="EMBL" id="JSAN01000073">
    <property type="protein sequence ID" value="KIC71774.1"/>
    <property type="molecule type" value="Genomic_DNA"/>
</dbReference>
<gene>
    <name evidence="1" type="ORF">DB44_DA00280</name>
</gene>